<feature type="region of interest" description="Disordered" evidence="1">
    <location>
        <begin position="1"/>
        <end position="39"/>
    </location>
</feature>
<dbReference type="AlphaFoldDB" id="A0A6A7A7D0"/>
<dbReference type="Proteomes" id="UP000799424">
    <property type="component" value="Unassembled WGS sequence"/>
</dbReference>
<feature type="compositionally biased region" description="Low complexity" evidence="1">
    <location>
        <begin position="217"/>
        <end position="226"/>
    </location>
</feature>
<sequence>MSAAAAPPPPPPPGGGPGKGFSGHNSPGKQKDTRQRGDGRTAVTAFWSQELWNKPNQRQFIVHRRINPVPNKWVRTTFDEARFDAQTGFSVWEVGARASRRVNLVKGTLEFQPYQWQNLQIEQEERRRVANREPLGGEENILDGVEEEYVGQDPAVFDSPERKSPPSRYSLDSRGQNPGASPGAPSTPRRRGGDQRSSPLNPNSGGSGGSRGGRGQGPRSPGSPSVGRGGRDGGSPA</sequence>
<organism evidence="2 3">
    <name type="scientific">Ophiobolus disseminans</name>
    <dbReference type="NCBI Taxonomy" id="1469910"/>
    <lineage>
        <taxon>Eukaryota</taxon>
        <taxon>Fungi</taxon>
        <taxon>Dikarya</taxon>
        <taxon>Ascomycota</taxon>
        <taxon>Pezizomycotina</taxon>
        <taxon>Dothideomycetes</taxon>
        <taxon>Pleosporomycetidae</taxon>
        <taxon>Pleosporales</taxon>
        <taxon>Pleosporineae</taxon>
        <taxon>Phaeosphaeriaceae</taxon>
        <taxon>Ophiobolus</taxon>
    </lineage>
</organism>
<feature type="compositionally biased region" description="Basic and acidic residues" evidence="1">
    <location>
        <begin position="29"/>
        <end position="39"/>
    </location>
</feature>
<name>A0A6A7A7D0_9PLEO</name>
<dbReference type="EMBL" id="MU006222">
    <property type="protein sequence ID" value="KAF2828597.1"/>
    <property type="molecule type" value="Genomic_DNA"/>
</dbReference>
<evidence type="ECO:0000313" key="3">
    <source>
        <dbReference type="Proteomes" id="UP000799424"/>
    </source>
</evidence>
<feature type="region of interest" description="Disordered" evidence="1">
    <location>
        <begin position="153"/>
        <end position="237"/>
    </location>
</feature>
<protein>
    <submittedName>
        <fullName evidence="2">Uncharacterized protein</fullName>
    </submittedName>
</protein>
<accession>A0A6A7A7D0</accession>
<evidence type="ECO:0000256" key="1">
    <source>
        <dbReference type="SAM" id="MobiDB-lite"/>
    </source>
</evidence>
<reference evidence="2" key="1">
    <citation type="journal article" date="2020" name="Stud. Mycol.">
        <title>101 Dothideomycetes genomes: a test case for predicting lifestyles and emergence of pathogens.</title>
        <authorList>
            <person name="Haridas S."/>
            <person name="Albert R."/>
            <person name="Binder M."/>
            <person name="Bloem J."/>
            <person name="Labutti K."/>
            <person name="Salamov A."/>
            <person name="Andreopoulos B."/>
            <person name="Baker S."/>
            <person name="Barry K."/>
            <person name="Bills G."/>
            <person name="Bluhm B."/>
            <person name="Cannon C."/>
            <person name="Castanera R."/>
            <person name="Culley D."/>
            <person name="Daum C."/>
            <person name="Ezra D."/>
            <person name="Gonzalez J."/>
            <person name="Henrissat B."/>
            <person name="Kuo A."/>
            <person name="Liang C."/>
            <person name="Lipzen A."/>
            <person name="Lutzoni F."/>
            <person name="Magnuson J."/>
            <person name="Mondo S."/>
            <person name="Nolan M."/>
            <person name="Ohm R."/>
            <person name="Pangilinan J."/>
            <person name="Park H.-J."/>
            <person name="Ramirez L."/>
            <person name="Alfaro M."/>
            <person name="Sun H."/>
            <person name="Tritt A."/>
            <person name="Yoshinaga Y."/>
            <person name="Zwiers L.-H."/>
            <person name="Turgeon B."/>
            <person name="Goodwin S."/>
            <person name="Spatafora J."/>
            <person name="Crous P."/>
            <person name="Grigoriev I."/>
        </authorList>
    </citation>
    <scope>NUCLEOTIDE SEQUENCE</scope>
    <source>
        <strain evidence="2">CBS 113818</strain>
    </source>
</reference>
<feature type="compositionally biased region" description="Gly residues" evidence="1">
    <location>
        <begin position="205"/>
        <end position="216"/>
    </location>
</feature>
<dbReference type="OrthoDB" id="3797212at2759"/>
<evidence type="ECO:0000313" key="2">
    <source>
        <dbReference type="EMBL" id="KAF2828597.1"/>
    </source>
</evidence>
<proteinExistence type="predicted"/>
<keyword evidence="3" id="KW-1185">Reference proteome</keyword>
<gene>
    <name evidence="2" type="ORF">CC86DRAFT_404500</name>
</gene>
<feature type="compositionally biased region" description="Pro residues" evidence="1">
    <location>
        <begin position="1"/>
        <end position="15"/>
    </location>
</feature>